<dbReference type="PRINTS" id="PR00597">
    <property type="entry name" value="GELSOLIN"/>
</dbReference>
<dbReference type="SUPFAM" id="SSF55753">
    <property type="entry name" value="Actin depolymerizing proteins"/>
    <property type="match status" value="4"/>
</dbReference>
<dbReference type="GO" id="GO:0051014">
    <property type="term" value="P:actin filament severing"/>
    <property type="evidence" value="ECO:0007669"/>
    <property type="project" value="TreeGrafter"/>
</dbReference>
<reference evidence="7" key="1">
    <citation type="submission" date="2017-02" db="UniProtKB">
        <authorList>
            <consortium name="WormBaseParasite"/>
        </authorList>
    </citation>
    <scope>IDENTIFICATION</scope>
</reference>
<feature type="domain" description="Gelsolin-like" evidence="5">
    <location>
        <begin position="368"/>
        <end position="442"/>
    </location>
</feature>
<dbReference type="PANTHER" id="PTHR11977">
    <property type="entry name" value="VILLIN"/>
    <property type="match status" value="1"/>
</dbReference>
<evidence type="ECO:0000313" key="7">
    <source>
        <dbReference type="WBParaSite" id="SPAL_0000686900.1"/>
    </source>
</evidence>
<keyword evidence="3" id="KW-0677">Repeat</keyword>
<comment type="similarity">
    <text evidence="1">Belongs to the villin/gelsolin family.</text>
</comment>
<evidence type="ECO:0000256" key="3">
    <source>
        <dbReference type="ARBA" id="ARBA00022737"/>
    </source>
</evidence>
<dbReference type="InterPro" id="IPR007122">
    <property type="entry name" value="Villin/Gelsolin"/>
</dbReference>
<dbReference type="Gene3D" id="3.40.20.10">
    <property type="entry name" value="Severin"/>
    <property type="match status" value="4"/>
</dbReference>
<dbReference type="Proteomes" id="UP000046392">
    <property type="component" value="Unplaced"/>
</dbReference>
<organism evidence="6 7">
    <name type="scientific">Strongyloides papillosus</name>
    <name type="common">Intestinal threadworm</name>
    <dbReference type="NCBI Taxonomy" id="174720"/>
    <lineage>
        <taxon>Eukaryota</taxon>
        <taxon>Metazoa</taxon>
        <taxon>Ecdysozoa</taxon>
        <taxon>Nematoda</taxon>
        <taxon>Chromadorea</taxon>
        <taxon>Rhabditida</taxon>
        <taxon>Tylenchina</taxon>
        <taxon>Panagrolaimomorpha</taxon>
        <taxon>Strongyloidoidea</taxon>
        <taxon>Strongyloididae</taxon>
        <taxon>Strongyloides</taxon>
    </lineage>
</organism>
<protein>
    <submittedName>
        <fullName evidence="7">Gelsolin-like domain-containing protein</fullName>
    </submittedName>
</protein>
<dbReference type="GO" id="GO:0015629">
    <property type="term" value="C:actin cytoskeleton"/>
    <property type="evidence" value="ECO:0007669"/>
    <property type="project" value="TreeGrafter"/>
</dbReference>
<evidence type="ECO:0000313" key="6">
    <source>
        <dbReference type="Proteomes" id="UP000046392"/>
    </source>
</evidence>
<dbReference type="CDD" id="cd11289">
    <property type="entry name" value="gelsolin_S2_like"/>
    <property type="match status" value="1"/>
</dbReference>
<dbReference type="WBParaSite" id="SPAL_0000686900.1">
    <property type="protein sequence ID" value="SPAL_0000686900.1"/>
    <property type="gene ID" value="SPAL_0000686900"/>
</dbReference>
<sequence length="470" mass="53862">MDPALKDVGKKEGLEIWRVNKFKLEKLPKSQYGIFYKGDSYIVMNSKHNEAWDVHFWLGQNTSIDEQGTAAIKAVEIDNSLNGIPVQHREVQGHESPLFLSYFKKGIRYMDGGYESGFDHINDKLENFKPRLLKCKGKRNVRVIQVELSPKSLNLGDVFILDLGLKIYVWMPPASGRLERIKGIELAHSIQKSERNGRPEVILLDSDYDNCPEFWQYFGGTQTIKTIKKADDVESDENYWRDNRQKTMLWRVSDSSGQVKVTLAGESGLDKSKLDTNDAFIVDTVSGGIYVWLGKGCTSTEKEKAMVWAEKYLQQANRPSWTQVTRVIEDAEPADFVQWFSGWKNPKKTQSFEPKLFQCSNESGKLTVEEIKNFTQEDLDGDDVMILDGGNQIFVWVGAGANKEEKDSAKATAKKYLETDTLPRSKHASYEIIFQTKEPTSFKKYFSKWDDELFKNDARSFENIRKLIFA</sequence>
<dbReference type="GO" id="GO:0051015">
    <property type="term" value="F:actin filament binding"/>
    <property type="evidence" value="ECO:0007669"/>
    <property type="project" value="InterPro"/>
</dbReference>
<evidence type="ECO:0000256" key="1">
    <source>
        <dbReference type="ARBA" id="ARBA00008418"/>
    </source>
</evidence>
<evidence type="ECO:0000259" key="5">
    <source>
        <dbReference type="Pfam" id="PF00626"/>
    </source>
</evidence>
<feature type="domain" description="Gelsolin-like" evidence="5">
    <location>
        <begin position="22"/>
        <end position="100"/>
    </location>
</feature>
<proteinExistence type="inferred from homology"/>
<name>A0A0N5BLS3_STREA</name>
<dbReference type="PANTHER" id="PTHR11977:SF123">
    <property type="entry name" value="GELSOLIN"/>
    <property type="match status" value="1"/>
</dbReference>
<dbReference type="GO" id="GO:0005737">
    <property type="term" value="C:cytoplasm"/>
    <property type="evidence" value="ECO:0007669"/>
    <property type="project" value="TreeGrafter"/>
</dbReference>
<dbReference type="FunFam" id="3.40.20.10:FF:000005">
    <property type="entry name" value="Gelsolin"/>
    <property type="match status" value="1"/>
</dbReference>
<keyword evidence="4" id="KW-0009">Actin-binding</keyword>
<dbReference type="CDD" id="cd11292">
    <property type="entry name" value="gelsolin_S3_like"/>
    <property type="match status" value="1"/>
</dbReference>
<evidence type="ECO:0000256" key="4">
    <source>
        <dbReference type="ARBA" id="ARBA00023203"/>
    </source>
</evidence>
<keyword evidence="2" id="KW-0117">Actin capping</keyword>
<dbReference type="STRING" id="174720.A0A0N5BLS3"/>
<dbReference type="AlphaFoldDB" id="A0A0N5BLS3"/>
<feature type="domain" description="Gelsolin-like" evidence="5">
    <location>
        <begin position="268"/>
        <end position="336"/>
    </location>
</feature>
<dbReference type="CDD" id="cd11291">
    <property type="entry name" value="gelsolin_S6_like"/>
    <property type="match status" value="1"/>
</dbReference>
<evidence type="ECO:0000256" key="2">
    <source>
        <dbReference type="ARBA" id="ARBA00022467"/>
    </source>
</evidence>
<dbReference type="FunFam" id="3.40.20.10:FF:000002">
    <property type="entry name" value="Gelsolin"/>
    <property type="match status" value="1"/>
</dbReference>
<dbReference type="SMART" id="SM00262">
    <property type="entry name" value="GEL"/>
    <property type="match status" value="4"/>
</dbReference>
<dbReference type="GO" id="GO:0005546">
    <property type="term" value="F:phosphatidylinositol-4,5-bisphosphate binding"/>
    <property type="evidence" value="ECO:0007669"/>
    <property type="project" value="TreeGrafter"/>
</dbReference>
<dbReference type="GO" id="GO:0008154">
    <property type="term" value="P:actin polymerization or depolymerization"/>
    <property type="evidence" value="ECO:0007669"/>
    <property type="project" value="TreeGrafter"/>
</dbReference>
<dbReference type="Pfam" id="PF00626">
    <property type="entry name" value="Gelsolin"/>
    <property type="match status" value="4"/>
</dbReference>
<dbReference type="InterPro" id="IPR029006">
    <property type="entry name" value="ADF-H/Gelsolin-like_dom_sf"/>
</dbReference>
<dbReference type="InterPro" id="IPR007123">
    <property type="entry name" value="Gelsolin-like_dom"/>
</dbReference>
<accession>A0A0N5BLS3</accession>
<dbReference type="CDD" id="cd11290">
    <property type="entry name" value="gelsolin_S1_like"/>
    <property type="match status" value="1"/>
</dbReference>
<keyword evidence="6" id="KW-1185">Reference proteome</keyword>
<feature type="domain" description="Gelsolin-like" evidence="5">
    <location>
        <begin position="140"/>
        <end position="203"/>
    </location>
</feature>
<dbReference type="GO" id="GO:0051016">
    <property type="term" value="P:barbed-end actin filament capping"/>
    <property type="evidence" value="ECO:0007669"/>
    <property type="project" value="TreeGrafter"/>
</dbReference>